<protein>
    <submittedName>
        <fullName evidence="3">SDR family oxidoreductase</fullName>
    </submittedName>
</protein>
<dbReference type="PRINTS" id="PR00081">
    <property type="entry name" value="GDHRDH"/>
</dbReference>
<dbReference type="Pfam" id="PF13561">
    <property type="entry name" value="adh_short_C2"/>
    <property type="match status" value="1"/>
</dbReference>
<dbReference type="Proteomes" id="UP000655420">
    <property type="component" value="Unassembled WGS sequence"/>
</dbReference>
<dbReference type="PANTHER" id="PTHR42760">
    <property type="entry name" value="SHORT-CHAIN DEHYDROGENASES/REDUCTASES FAMILY MEMBER"/>
    <property type="match status" value="1"/>
</dbReference>
<organism evidence="3 4">
    <name type="scientific">Thermohalobaculum xanthum</name>
    <dbReference type="NCBI Taxonomy" id="2753746"/>
    <lineage>
        <taxon>Bacteria</taxon>
        <taxon>Pseudomonadati</taxon>
        <taxon>Pseudomonadota</taxon>
        <taxon>Alphaproteobacteria</taxon>
        <taxon>Rhodobacterales</taxon>
        <taxon>Paracoccaceae</taxon>
        <taxon>Thermohalobaculum</taxon>
    </lineage>
</organism>
<reference evidence="3" key="1">
    <citation type="submission" date="2020-12" db="EMBL/GenBank/DDBJ databases">
        <title>Bacterial taxonomy.</title>
        <authorList>
            <person name="Pan X."/>
        </authorList>
    </citation>
    <scope>NUCLEOTIDE SEQUENCE</scope>
    <source>
        <strain evidence="3">M0105</strain>
    </source>
</reference>
<dbReference type="EMBL" id="JAEHHL010000002">
    <property type="protein sequence ID" value="MBK0398843.1"/>
    <property type="molecule type" value="Genomic_DNA"/>
</dbReference>
<dbReference type="InterPro" id="IPR057326">
    <property type="entry name" value="KR_dom"/>
</dbReference>
<sequence>MTSAAHLSRFDLTGRVALVTGAGRGLGFEIARALAEAGAHVWLNGRHAELLDKRAANLKAEGLSADPAPFDVTNHETAAEWFASAKRAPDILVNNATLRDRRPTSELAPEDVDRLVAVNATAAYALTRLAIPGMKRAGGGSVVNVTSIAGPLAGGGDPGYTLAKGALAALTRSHAVEFAPHGIRVNAIAPGFFATEANEAWVDDRAVGDYLAMRSPMRRWGRPAEIGAAAVFLCAPGASYVTGHVLTVDGGMSVKM</sequence>
<evidence type="ECO:0000313" key="3">
    <source>
        <dbReference type="EMBL" id="MBK0398843.1"/>
    </source>
</evidence>
<dbReference type="GO" id="GO:0016616">
    <property type="term" value="F:oxidoreductase activity, acting on the CH-OH group of donors, NAD or NADP as acceptor"/>
    <property type="evidence" value="ECO:0007669"/>
    <property type="project" value="TreeGrafter"/>
</dbReference>
<feature type="domain" description="Ketoreductase" evidence="2">
    <location>
        <begin position="15"/>
        <end position="191"/>
    </location>
</feature>
<comment type="caution">
    <text evidence="3">The sequence shown here is derived from an EMBL/GenBank/DDBJ whole genome shotgun (WGS) entry which is preliminary data.</text>
</comment>
<gene>
    <name evidence="3" type="ORF">H0I76_06555</name>
</gene>
<dbReference type="Gene3D" id="3.40.50.720">
    <property type="entry name" value="NAD(P)-binding Rossmann-like Domain"/>
    <property type="match status" value="1"/>
</dbReference>
<dbReference type="PANTHER" id="PTHR42760:SF135">
    <property type="entry name" value="BLL7886 PROTEIN"/>
    <property type="match status" value="1"/>
</dbReference>
<name>A0A8J7M5W0_9RHOB</name>
<dbReference type="PRINTS" id="PR00080">
    <property type="entry name" value="SDRFAMILY"/>
</dbReference>
<dbReference type="FunFam" id="3.40.50.720:FF:000084">
    <property type="entry name" value="Short-chain dehydrogenase reductase"/>
    <property type="match status" value="1"/>
</dbReference>
<dbReference type="SUPFAM" id="SSF51735">
    <property type="entry name" value="NAD(P)-binding Rossmann-fold domains"/>
    <property type="match status" value="1"/>
</dbReference>
<keyword evidence="4" id="KW-1185">Reference proteome</keyword>
<dbReference type="GO" id="GO:0030497">
    <property type="term" value="P:fatty acid elongation"/>
    <property type="evidence" value="ECO:0007669"/>
    <property type="project" value="TreeGrafter"/>
</dbReference>
<dbReference type="RefSeq" id="WP_200608514.1">
    <property type="nucleotide sequence ID" value="NZ_JAEHHL010000002.1"/>
</dbReference>
<dbReference type="InterPro" id="IPR002347">
    <property type="entry name" value="SDR_fam"/>
</dbReference>
<evidence type="ECO:0000256" key="1">
    <source>
        <dbReference type="ARBA" id="ARBA00006484"/>
    </source>
</evidence>
<dbReference type="AlphaFoldDB" id="A0A8J7M5W0"/>
<dbReference type="NCBIfam" id="NF004778">
    <property type="entry name" value="PRK06124.1"/>
    <property type="match status" value="1"/>
</dbReference>
<proteinExistence type="inferred from homology"/>
<dbReference type="InterPro" id="IPR036291">
    <property type="entry name" value="NAD(P)-bd_dom_sf"/>
</dbReference>
<evidence type="ECO:0000313" key="4">
    <source>
        <dbReference type="Proteomes" id="UP000655420"/>
    </source>
</evidence>
<evidence type="ECO:0000259" key="2">
    <source>
        <dbReference type="SMART" id="SM00822"/>
    </source>
</evidence>
<comment type="similarity">
    <text evidence="1">Belongs to the short-chain dehydrogenases/reductases (SDR) family.</text>
</comment>
<dbReference type="SMART" id="SM00822">
    <property type="entry name" value="PKS_KR"/>
    <property type="match status" value="1"/>
</dbReference>
<accession>A0A8J7M5W0</accession>